<evidence type="ECO:0000313" key="3">
    <source>
        <dbReference type="EMBL" id="VFA80928.1"/>
    </source>
</evidence>
<gene>
    <name evidence="3" type="ORF">NCTC8139_00111</name>
</gene>
<dbReference type="PROSITE" id="PS00059">
    <property type="entry name" value="ADH_ZINC"/>
    <property type="match status" value="1"/>
</dbReference>
<name>A0ABD7UX97_9ACTN</name>
<dbReference type="EMBL" id="CAACYD010000001">
    <property type="protein sequence ID" value="VFA80928.1"/>
    <property type="molecule type" value="Genomic_DNA"/>
</dbReference>
<sequence length="520" mass="57624">MGAVAQGQRGPGLDTQETVDSLFRRHSLARRGRRRRNRTGRDHRRRPREPKPQRELPSSGCEADLPPERKPIPGNPLDLLPRLPDRLSIPLPYPRILPVPEPAPEKPVVRIPSEPPPKDPCSDPCPDITDPPKPKPGAGGPALSLEFPKITLDPAPKNIPVPVPNPNPPPLPPRPAKVNPGVDAGPVAPKPTPPRVSGHEWVGTVTGQGSTSRTDKRWQINGTDLGIMWEAEPDKVAIVFGDTFGKGFRPPGANGRDWRSNVLGFSSDKDLSDGLFIDTMIQDSRCHAAELLSARRIDHYEITVIPTSGFAVGDRQYMSYMSVRTWGEIPGLWLTNYGGLAYSDDGGSTWVKDPYARWDNIFGVSQFQVSSMVPKGDHVYMFGTPNGRIGSVGVARVHRDHILNKTAYQYWRDGKWVPARDGNAASVIIGGPAGEINVRYDESTDRWQMTYLDAFRGAIVLRKAREPQGLWSEPSELVHSSKYAQLYGGFMHPWSAGEDLYFTLSTWTDYNVSLMRARVR</sequence>
<dbReference type="AlphaFoldDB" id="A0ABD7UX97"/>
<feature type="region of interest" description="Disordered" evidence="1">
    <location>
        <begin position="1"/>
        <end position="144"/>
    </location>
</feature>
<dbReference type="InterPro" id="IPR002328">
    <property type="entry name" value="ADH_Zn_CS"/>
</dbReference>
<comment type="caution">
    <text evidence="3">The sequence shown here is derived from an EMBL/GenBank/DDBJ whole genome shotgun (WGS) entry which is preliminary data.</text>
</comment>
<feature type="domain" description="DUF4185" evidence="2">
    <location>
        <begin position="210"/>
        <end position="516"/>
    </location>
</feature>
<feature type="compositionally biased region" description="Pro residues" evidence="1">
    <location>
        <begin position="91"/>
        <end position="102"/>
    </location>
</feature>
<reference evidence="3 4" key="1">
    <citation type="submission" date="2019-02" db="EMBL/GenBank/DDBJ databases">
        <authorList>
            <consortium name="Pathogen Informatics"/>
        </authorList>
    </citation>
    <scope>NUCLEOTIDE SEQUENCE [LARGE SCALE GENOMIC DNA]</scope>
    <source>
        <strain evidence="3 4">3012STDY6756503</strain>
    </source>
</reference>
<dbReference type="Pfam" id="PF13810">
    <property type="entry name" value="DUF4185"/>
    <property type="match status" value="1"/>
</dbReference>
<evidence type="ECO:0000313" key="4">
    <source>
        <dbReference type="Proteomes" id="UP000360750"/>
    </source>
</evidence>
<organism evidence="3 4">
    <name type="scientific">Gordonia paraffinivorans</name>
    <dbReference type="NCBI Taxonomy" id="175628"/>
    <lineage>
        <taxon>Bacteria</taxon>
        <taxon>Bacillati</taxon>
        <taxon>Actinomycetota</taxon>
        <taxon>Actinomycetes</taxon>
        <taxon>Mycobacteriales</taxon>
        <taxon>Gordoniaceae</taxon>
        <taxon>Gordonia</taxon>
    </lineage>
</organism>
<dbReference type="Proteomes" id="UP000360750">
    <property type="component" value="Unassembled WGS sequence"/>
</dbReference>
<proteinExistence type="predicted"/>
<dbReference type="InterPro" id="IPR025442">
    <property type="entry name" value="DUF4185"/>
</dbReference>
<evidence type="ECO:0000256" key="1">
    <source>
        <dbReference type="SAM" id="MobiDB-lite"/>
    </source>
</evidence>
<feature type="compositionally biased region" description="Low complexity" evidence="1">
    <location>
        <begin position="76"/>
        <end position="90"/>
    </location>
</feature>
<feature type="region of interest" description="Disordered" evidence="1">
    <location>
        <begin position="190"/>
        <end position="216"/>
    </location>
</feature>
<accession>A0ABD7UX97</accession>
<feature type="compositionally biased region" description="Basic residues" evidence="1">
    <location>
        <begin position="24"/>
        <end position="48"/>
    </location>
</feature>
<protein>
    <recommendedName>
        <fullName evidence="2">DUF4185 domain-containing protein</fullName>
    </recommendedName>
</protein>
<evidence type="ECO:0000259" key="2">
    <source>
        <dbReference type="Pfam" id="PF13810"/>
    </source>
</evidence>